<protein>
    <recommendedName>
        <fullName evidence="1">HTH cro/C1-type domain-containing protein</fullName>
    </recommendedName>
</protein>
<dbReference type="InterPro" id="IPR001387">
    <property type="entry name" value="Cro/C1-type_HTH"/>
</dbReference>
<dbReference type="AlphaFoldDB" id="B0G9N0"/>
<dbReference type="eggNOG" id="COG3655">
    <property type="taxonomic scope" value="Bacteria"/>
</dbReference>
<sequence length="118" mass="14268">MNTNTVIKRFFNISTSYSVRIQTLLLKQFYANNNYIATEICKKAEKREMIKYDKLWETMKSKGITQYDLYTRYHMNRSQLNRLRHNRNVEVNTIDKLCNILNCNIEDIMTHYPDDNVF</sequence>
<dbReference type="InterPro" id="IPR010982">
    <property type="entry name" value="Lambda_DNA-bd_dom_sf"/>
</dbReference>
<reference evidence="2 3" key="2">
    <citation type="submission" date="2007-10" db="EMBL/GenBank/DDBJ databases">
        <authorList>
            <person name="Fulton L."/>
            <person name="Clifton S."/>
            <person name="Fulton B."/>
            <person name="Xu J."/>
            <person name="Minx P."/>
            <person name="Pepin K.H."/>
            <person name="Johnson M."/>
            <person name="Thiruvilangam P."/>
            <person name="Bhonagiri V."/>
            <person name="Nash W.E."/>
            <person name="Wang C."/>
            <person name="Mardis E.R."/>
            <person name="Wilson R.K."/>
        </authorList>
    </citation>
    <scope>NUCLEOTIDE SEQUENCE [LARGE SCALE GENOMIC DNA]</scope>
    <source>
        <strain evidence="2 3">ATCC 27755</strain>
    </source>
</reference>
<comment type="caution">
    <text evidence="2">The sequence shown here is derived from an EMBL/GenBank/DDBJ whole genome shotgun (WGS) entry which is preliminary data.</text>
</comment>
<dbReference type="PROSITE" id="PS50943">
    <property type="entry name" value="HTH_CROC1"/>
    <property type="match status" value="1"/>
</dbReference>
<dbReference type="Proteomes" id="UP000005359">
    <property type="component" value="Unassembled WGS sequence"/>
</dbReference>
<reference evidence="2 3" key="1">
    <citation type="submission" date="2007-10" db="EMBL/GenBank/DDBJ databases">
        <title>Draft genome sequence of Dorea formicigenerans(ATCC 27755).</title>
        <authorList>
            <person name="Sudarsanam P."/>
            <person name="Ley R."/>
            <person name="Guruge J."/>
            <person name="Turnbaugh P.J."/>
            <person name="Mahowald M."/>
            <person name="Liep D."/>
            <person name="Gordon J."/>
        </authorList>
    </citation>
    <scope>NUCLEOTIDE SEQUENCE [LARGE SCALE GENOMIC DNA]</scope>
    <source>
        <strain evidence="2 3">ATCC 27755</strain>
    </source>
</reference>
<proteinExistence type="predicted"/>
<dbReference type="CDD" id="cd00093">
    <property type="entry name" value="HTH_XRE"/>
    <property type="match status" value="1"/>
</dbReference>
<dbReference type="GO" id="GO:0003677">
    <property type="term" value="F:DNA binding"/>
    <property type="evidence" value="ECO:0007669"/>
    <property type="project" value="InterPro"/>
</dbReference>
<evidence type="ECO:0000313" key="3">
    <source>
        <dbReference type="Proteomes" id="UP000005359"/>
    </source>
</evidence>
<accession>B0G9N0</accession>
<feature type="domain" description="HTH cro/C1-type" evidence="1">
    <location>
        <begin position="55"/>
        <end position="108"/>
    </location>
</feature>
<dbReference type="EMBL" id="AAXA02000015">
    <property type="protein sequence ID" value="EDR46383.1"/>
    <property type="molecule type" value="Genomic_DNA"/>
</dbReference>
<dbReference type="Gene3D" id="1.10.260.40">
    <property type="entry name" value="lambda repressor-like DNA-binding domains"/>
    <property type="match status" value="1"/>
</dbReference>
<dbReference type="PaxDb" id="411461-DORFOR_02995"/>
<name>B0G9N0_9FIRM</name>
<dbReference type="SUPFAM" id="SSF47413">
    <property type="entry name" value="lambda repressor-like DNA-binding domains"/>
    <property type="match status" value="1"/>
</dbReference>
<organism evidence="2 3">
    <name type="scientific">Dorea formicigenerans ATCC 27755</name>
    <dbReference type="NCBI Taxonomy" id="411461"/>
    <lineage>
        <taxon>Bacteria</taxon>
        <taxon>Bacillati</taxon>
        <taxon>Bacillota</taxon>
        <taxon>Clostridia</taxon>
        <taxon>Lachnospirales</taxon>
        <taxon>Lachnospiraceae</taxon>
        <taxon>Dorea</taxon>
    </lineage>
</organism>
<evidence type="ECO:0000313" key="2">
    <source>
        <dbReference type="EMBL" id="EDR46383.1"/>
    </source>
</evidence>
<evidence type="ECO:0000259" key="1">
    <source>
        <dbReference type="PROSITE" id="PS50943"/>
    </source>
</evidence>
<gene>
    <name evidence="2" type="ORF">DORFOR_02995</name>
</gene>
<dbReference type="STRING" id="411461.DORFOR_02995"/>
<dbReference type="Pfam" id="PF13443">
    <property type="entry name" value="HTH_26"/>
    <property type="match status" value="1"/>
</dbReference>